<evidence type="ECO:0000259" key="1">
    <source>
        <dbReference type="PROSITE" id="PS50042"/>
    </source>
</evidence>
<dbReference type="Gene3D" id="2.60.120.10">
    <property type="entry name" value="Jelly Rolls"/>
    <property type="match status" value="1"/>
</dbReference>
<dbReference type="PROSITE" id="PS00888">
    <property type="entry name" value="CNMP_BINDING_1"/>
    <property type="match status" value="1"/>
</dbReference>
<dbReference type="SMART" id="SM00100">
    <property type="entry name" value="cNMP"/>
    <property type="match status" value="1"/>
</dbReference>
<dbReference type="SUPFAM" id="SSF51206">
    <property type="entry name" value="cAMP-binding domain-like"/>
    <property type="match status" value="1"/>
</dbReference>
<dbReference type="InterPro" id="IPR050397">
    <property type="entry name" value="Env_Response_Regulators"/>
</dbReference>
<protein>
    <submittedName>
        <fullName evidence="2">Cyclic nucleotide-binding domain-containing protein</fullName>
    </submittedName>
</protein>
<dbReference type="AlphaFoldDB" id="A0AAF0AK86"/>
<sequence>MYLLGEQPAYADKLINRLQAIPRQLLDDLVPCDAPFEVKQCDDLSNALPSNQLFIIDSGLVHAHVESHPFFYLQEGDLLGLRQGLDLPECRYSSEETIRLIPYARRDVFQHIASVHERQELFTLYLLGHSALAADALARLKQPEIRPSTGFQSFAAGEELIHQGDIAEHVFIIIEGHAEAWVNGEKVGDVEKDEIFGAMAVFTEERRNATVIASEPCTVMVIPKDQFLSLMHSNPRIAHSLIESMARRIDLMNQEITSLRCKLKAEPCTD</sequence>
<dbReference type="Pfam" id="PF00027">
    <property type="entry name" value="cNMP_binding"/>
    <property type="match status" value="1"/>
</dbReference>
<evidence type="ECO:0000313" key="2">
    <source>
        <dbReference type="EMBL" id="WBE25196.1"/>
    </source>
</evidence>
<reference evidence="2 3" key="1">
    <citation type="submission" date="2022-12" db="EMBL/GenBank/DDBJ databases">
        <title>Coexistence and Characterization of a Novel Tigecycline Resistance gene tet(X) variant and blaNDM-1 in a Pseudomonas caeni Isolate of Chicken Origin.</title>
        <authorList>
            <person name="Lu X."/>
            <person name="Zhang L."/>
            <person name="Li R."/>
            <person name="Wang Z."/>
        </authorList>
    </citation>
    <scope>NUCLEOTIDE SEQUENCE [LARGE SCALE GENOMIC DNA]</scope>
    <source>
        <strain evidence="2 3">CE14</strain>
    </source>
</reference>
<dbReference type="EMBL" id="CP114976">
    <property type="protein sequence ID" value="WBE25196.1"/>
    <property type="molecule type" value="Genomic_DNA"/>
</dbReference>
<dbReference type="PANTHER" id="PTHR24567">
    <property type="entry name" value="CRP FAMILY TRANSCRIPTIONAL REGULATORY PROTEIN"/>
    <property type="match status" value="1"/>
</dbReference>
<dbReference type="PROSITE" id="PS50042">
    <property type="entry name" value="CNMP_BINDING_3"/>
    <property type="match status" value="1"/>
</dbReference>
<dbReference type="PANTHER" id="PTHR24567:SF74">
    <property type="entry name" value="HTH-TYPE TRANSCRIPTIONAL REGULATOR ARCR"/>
    <property type="match status" value="1"/>
</dbReference>
<organism evidence="2 3">
    <name type="scientific">Denitrificimonas caeni</name>
    <dbReference type="NCBI Taxonomy" id="521720"/>
    <lineage>
        <taxon>Bacteria</taxon>
        <taxon>Pseudomonadati</taxon>
        <taxon>Pseudomonadota</taxon>
        <taxon>Gammaproteobacteria</taxon>
        <taxon>Pseudomonadales</taxon>
        <taxon>Pseudomonadaceae</taxon>
        <taxon>Denitrificimonas</taxon>
    </lineage>
</organism>
<dbReference type="GO" id="GO:0005829">
    <property type="term" value="C:cytosol"/>
    <property type="evidence" value="ECO:0007669"/>
    <property type="project" value="TreeGrafter"/>
</dbReference>
<evidence type="ECO:0000313" key="3">
    <source>
        <dbReference type="Proteomes" id="UP001212189"/>
    </source>
</evidence>
<dbReference type="InterPro" id="IPR018490">
    <property type="entry name" value="cNMP-bd_dom_sf"/>
</dbReference>
<dbReference type="GO" id="GO:0003700">
    <property type="term" value="F:DNA-binding transcription factor activity"/>
    <property type="evidence" value="ECO:0007669"/>
    <property type="project" value="TreeGrafter"/>
</dbReference>
<dbReference type="InterPro" id="IPR000595">
    <property type="entry name" value="cNMP-bd_dom"/>
</dbReference>
<dbReference type="RefSeq" id="WP_269818141.1">
    <property type="nucleotide sequence ID" value="NZ_CP114976.1"/>
</dbReference>
<gene>
    <name evidence="2" type="ORF">O6P33_12740</name>
</gene>
<name>A0AAF0AK86_9GAMM</name>
<dbReference type="Proteomes" id="UP001212189">
    <property type="component" value="Chromosome"/>
</dbReference>
<accession>A0AAF0AK86</accession>
<dbReference type="InterPro" id="IPR014710">
    <property type="entry name" value="RmlC-like_jellyroll"/>
</dbReference>
<feature type="domain" description="Cyclic nucleotide-binding" evidence="1">
    <location>
        <begin position="154"/>
        <end position="248"/>
    </location>
</feature>
<keyword evidence="3" id="KW-1185">Reference proteome</keyword>
<proteinExistence type="predicted"/>
<dbReference type="KEGG" id="dce:O6P33_12740"/>
<dbReference type="CDD" id="cd00038">
    <property type="entry name" value="CAP_ED"/>
    <property type="match status" value="1"/>
</dbReference>
<dbReference type="InterPro" id="IPR018488">
    <property type="entry name" value="cNMP-bd_CS"/>
</dbReference>